<organism evidence="3">
    <name type="scientific">Morganella morganii</name>
    <name type="common">Proteus morganii</name>
    <dbReference type="NCBI Taxonomy" id="582"/>
    <lineage>
        <taxon>Bacteria</taxon>
        <taxon>Pseudomonadati</taxon>
        <taxon>Pseudomonadota</taxon>
        <taxon>Gammaproteobacteria</taxon>
        <taxon>Enterobacterales</taxon>
        <taxon>Morganellaceae</taxon>
        <taxon>Morganella</taxon>
    </lineage>
</organism>
<reference evidence="3" key="1">
    <citation type="submission" date="2024-02" db="EMBL/GenBank/DDBJ databases">
        <authorList>
            <consortium name="Clinical and Environmental Microbiology Branch: Whole genome sequencing antimicrobial resistance pathogens in the healthcare setting"/>
        </authorList>
    </citation>
    <scope>NUCLEOTIDE SEQUENCE</scope>
    <source>
        <strain evidence="3">2023KU-00017</strain>
    </source>
</reference>
<keyword evidence="2" id="KW-0732">Signal</keyword>
<dbReference type="AlphaFoldDB" id="A0AAI9MSP1"/>
<feature type="signal peptide" evidence="2">
    <location>
        <begin position="1"/>
        <end position="24"/>
    </location>
</feature>
<feature type="chain" id="PRO_5042589913" evidence="2">
    <location>
        <begin position="25"/>
        <end position="117"/>
    </location>
</feature>
<evidence type="ECO:0000256" key="1">
    <source>
        <dbReference type="SAM" id="Coils"/>
    </source>
</evidence>
<dbReference type="RefSeq" id="WP_081371542.1">
    <property type="nucleotide sequence ID" value="NZ_CAXOOS010000001.1"/>
</dbReference>
<proteinExistence type="predicted"/>
<accession>A0AAI9MSP1</accession>
<keyword evidence="1" id="KW-0175">Coiled coil</keyword>
<evidence type="ECO:0000313" key="3">
    <source>
        <dbReference type="EMBL" id="EMO9456896.1"/>
    </source>
</evidence>
<dbReference type="EMBL" id="ABKJEP030000028">
    <property type="protein sequence ID" value="EMO9456896.1"/>
    <property type="molecule type" value="Genomic_DNA"/>
</dbReference>
<gene>
    <name evidence="3" type="ORF">PN925_002279</name>
</gene>
<sequence>MMKAKILIPVLAALPLFFSAAAMACPYCDNQYNNGYHNRYSDYNSEAVQEFRQKRAELNRLYDEGVAETDDKAAALINDLDKLSEKIRAESRQNRNQSYRYNDDYDNGRYHRRGGCW</sequence>
<protein>
    <submittedName>
        <fullName evidence="3">Uncharacterized protein</fullName>
    </submittedName>
</protein>
<feature type="coiled-coil region" evidence="1">
    <location>
        <begin position="44"/>
        <end position="93"/>
    </location>
</feature>
<evidence type="ECO:0000256" key="2">
    <source>
        <dbReference type="SAM" id="SignalP"/>
    </source>
</evidence>
<dbReference type="PROSITE" id="PS51257">
    <property type="entry name" value="PROKAR_LIPOPROTEIN"/>
    <property type="match status" value="1"/>
</dbReference>
<comment type="caution">
    <text evidence="3">The sequence shown here is derived from an EMBL/GenBank/DDBJ whole genome shotgun (WGS) entry which is preliminary data.</text>
</comment>
<name>A0AAI9MSP1_MORMO</name>